<sequence length="866" mass="97991">MPVEEMKPIPVASMASAISFGCSNSVIQMGVNNGSVINHFHMPIEEIKEINTRPCDQSQAHYIIPSLENRHFTGRESTLDELKQKLFLQPNTEKIALFGLGGIGKTQVALQLARWAKTHIQDCSVFWAPALSLESFEQACSQIARSFKELQIHQNPDDESAMELVHRQLSSDKAGKWLLIVDNADDVDLLFDELDQYFPASKKGVTLLTTRSHEVAVSFAGRDTVELQKMTTEEGIAFLTKIVGEDSLCGQKSTMQLLEELNFLPLAIAQAAFYICRNNGTTTRYLELMYKTEKDRMRLASREFHDSTRYRKMPNAVTTTWLISFNQIKGADPSAADLLGFISYLEPKAIPRSVLPTLGSEEEIESAIGTLCGYGFLSRRDNEDMFDMHSLVQLSTRVWISEAQKTQQIIATVTQHIDKCFPSDEYTNRETWRILLPHALKILRREENKDVSERYSLLSKVGNCVLADGRAKEAVTLFGDVCAWNESHYDEEHPSRLASQHELARAYQSNGQIKQAMEILEHVVTVKERMLDEEHPDRLASLHELAIAYQSSGQIKQAVELLEHVVAVEGRTLDEEHPDRLASRHELAIAYQSNGQAKEAMELLEHVVAVKERMLDEEHPDRLASRHELARVYQSNGQIKQAVELLEDVVAVKERMLDEEHPDRLASRHELARVYQSNGQIKQAVELLEDVVAVKERMLDEEHPDRLASQHELAIAYQSNGQAKEAIELLEHVVAVKERMLDEEHPSRLASQHTLAWAYQSNGLIKQAIELLEHVVAVQGRTLDEEHPDRLASQHELARAYRSNGQIKQTIELLEHVVAVKERMLDEEHPDRLAAQRALQDINQSIKVEIMENTFSSSPTDIGTGT</sequence>
<evidence type="ECO:0000313" key="3">
    <source>
        <dbReference type="Proteomes" id="UP001149074"/>
    </source>
</evidence>
<evidence type="ECO:0000259" key="1">
    <source>
        <dbReference type="Pfam" id="PF00931"/>
    </source>
</evidence>
<name>A0A9W9EXP9_9EURO</name>
<organism evidence="2 3">
    <name type="scientific">Penicillium argentinense</name>
    <dbReference type="NCBI Taxonomy" id="1131581"/>
    <lineage>
        <taxon>Eukaryota</taxon>
        <taxon>Fungi</taxon>
        <taxon>Dikarya</taxon>
        <taxon>Ascomycota</taxon>
        <taxon>Pezizomycotina</taxon>
        <taxon>Eurotiomycetes</taxon>
        <taxon>Eurotiomycetidae</taxon>
        <taxon>Eurotiales</taxon>
        <taxon>Aspergillaceae</taxon>
        <taxon>Penicillium</taxon>
    </lineage>
</organism>
<dbReference type="AlphaFoldDB" id="A0A9W9EXP9"/>
<dbReference type="OrthoDB" id="5986190at2759"/>
<accession>A0A9W9EXP9</accession>
<gene>
    <name evidence="2" type="ORF">N7532_008483</name>
</gene>
<dbReference type="Gene3D" id="1.25.40.10">
    <property type="entry name" value="Tetratricopeptide repeat domain"/>
    <property type="match status" value="2"/>
</dbReference>
<keyword evidence="3" id="KW-1185">Reference proteome</keyword>
<dbReference type="GO" id="GO:0043531">
    <property type="term" value="F:ADP binding"/>
    <property type="evidence" value="ECO:0007669"/>
    <property type="project" value="InterPro"/>
</dbReference>
<protein>
    <recommendedName>
        <fullName evidence="1">NB-ARC domain-containing protein</fullName>
    </recommendedName>
</protein>
<dbReference type="SUPFAM" id="SSF48452">
    <property type="entry name" value="TPR-like"/>
    <property type="match status" value="3"/>
</dbReference>
<dbReference type="PROSITE" id="PS51257">
    <property type="entry name" value="PROKAR_LIPOPROTEIN"/>
    <property type="match status" value="1"/>
</dbReference>
<dbReference type="PANTHER" id="PTHR46082:SF6">
    <property type="entry name" value="AAA+ ATPASE DOMAIN-CONTAINING PROTEIN-RELATED"/>
    <property type="match status" value="1"/>
</dbReference>
<dbReference type="InterPro" id="IPR027417">
    <property type="entry name" value="P-loop_NTPase"/>
</dbReference>
<dbReference type="SUPFAM" id="SSF52540">
    <property type="entry name" value="P-loop containing nucleoside triphosphate hydrolases"/>
    <property type="match status" value="1"/>
</dbReference>
<comment type="caution">
    <text evidence="2">The sequence shown here is derived from an EMBL/GenBank/DDBJ whole genome shotgun (WGS) entry which is preliminary data.</text>
</comment>
<dbReference type="Pfam" id="PF13424">
    <property type="entry name" value="TPR_12"/>
    <property type="match status" value="3"/>
</dbReference>
<dbReference type="InterPro" id="IPR011990">
    <property type="entry name" value="TPR-like_helical_dom_sf"/>
</dbReference>
<dbReference type="InterPro" id="IPR053137">
    <property type="entry name" value="NLR-like"/>
</dbReference>
<dbReference type="EMBL" id="JAPQKI010000009">
    <property type="protein sequence ID" value="KAJ5089799.1"/>
    <property type="molecule type" value="Genomic_DNA"/>
</dbReference>
<proteinExistence type="predicted"/>
<dbReference type="Pfam" id="PF13374">
    <property type="entry name" value="TPR_10"/>
    <property type="match status" value="2"/>
</dbReference>
<reference evidence="2" key="2">
    <citation type="journal article" date="2023" name="IMA Fungus">
        <title>Comparative genomic study of the Penicillium genus elucidates a diverse pangenome and 15 lateral gene transfer events.</title>
        <authorList>
            <person name="Petersen C."/>
            <person name="Sorensen T."/>
            <person name="Nielsen M.R."/>
            <person name="Sondergaard T.E."/>
            <person name="Sorensen J.L."/>
            <person name="Fitzpatrick D.A."/>
            <person name="Frisvad J.C."/>
            <person name="Nielsen K.L."/>
        </authorList>
    </citation>
    <scope>NUCLEOTIDE SEQUENCE</scope>
    <source>
        <strain evidence="2">IBT 30761</strain>
    </source>
</reference>
<feature type="domain" description="NB-ARC" evidence="1">
    <location>
        <begin position="76"/>
        <end position="248"/>
    </location>
</feature>
<dbReference type="SMART" id="SM00028">
    <property type="entry name" value="TPR"/>
    <property type="match status" value="8"/>
</dbReference>
<dbReference type="NCBIfam" id="NF040586">
    <property type="entry name" value="FxSxx_TPR"/>
    <property type="match status" value="1"/>
</dbReference>
<reference evidence="2" key="1">
    <citation type="submission" date="2022-11" db="EMBL/GenBank/DDBJ databases">
        <authorList>
            <person name="Petersen C."/>
        </authorList>
    </citation>
    <scope>NUCLEOTIDE SEQUENCE</scope>
    <source>
        <strain evidence="2">IBT 30761</strain>
    </source>
</reference>
<dbReference type="RefSeq" id="XP_056471781.1">
    <property type="nucleotide sequence ID" value="XM_056620975.1"/>
</dbReference>
<dbReference type="PANTHER" id="PTHR46082">
    <property type="entry name" value="ATP/GTP-BINDING PROTEIN-RELATED"/>
    <property type="match status" value="1"/>
</dbReference>
<dbReference type="GeneID" id="81359954"/>
<evidence type="ECO:0000313" key="2">
    <source>
        <dbReference type="EMBL" id="KAJ5089799.1"/>
    </source>
</evidence>
<dbReference type="InterPro" id="IPR002182">
    <property type="entry name" value="NB-ARC"/>
</dbReference>
<dbReference type="Gene3D" id="3.40.50.300">
    <property type="entry name" value="P-loop containing nucleotide triphosphate hydrolases"/>
    <property type="match status" value="1"/>
</dbReference>
<dbReference type="Pfam" id="PF00931">
    <property type="entry name" value="NB-ARC"/>
    <property type="match status" value="1"/>
</dbReference>
<dbReference type="Proteomes" id="UP001149074">
    <property type="component" value="Unassembled WGS sequence"/>
</dbReference>
<dbReference type="InterPro" id="IPR019734">
    <property type="entry name" value="TPR_rpt"/>
</dbReference>